<organism evidence="2 3">
    <name type="scientific">Agrobacterium tumefaciens str. Kerr 14</name>
    <dbReference type="NCBI Taxonomy" id="1183424"/>
    <lineage>
        <taxon>Bacteria</taxon>
        <taxon>Pseudomonadati</taxon>
        <taxon>Pseudomonadota</taxon>
        <taxon>Alphaproteobacteria</taxon>
        <taxon>Hyphomicrobiales</taxon>
        <taxon>Rhizobiaceae</taxon>
        <taxon>Rhizobium/Agrobacterium group</taxon>
        <taxon>Agrobacterium</taxon>
        <taxon>Agrobacterium tumefaciens complex</taxon>
    </lineage>
</organism>
<dbReference type="RefSeq" id="WP_077998879.1">
    <property type="nucleotide sequence ID" value="NZ_LT009730.1"/>
</dbReference>
<feature type="transmembrane region" description="Helical" evidence="1">
    <location>
        <begin position="69"/>
        <end position="91"/>
    </location>
</feature>
<evidence type="ECO:0000313" key="3">
    <source>
        <dbReference type="Proteomes" id="UP000191897"/>
    </source>
</evidence>
<accession>A0A1S7NVE8</accession>
<reference evidence="2 3" key="1">
    <citation type="submission" date="2016-01" db="EMBL/GenBank/DDBJ databases">
        <authorList>
            <person name="Oliw E.H."/>
        </authorList>
    </citation>
    <scope>NUCLEOTIDE SEQUENCE [LARGE SCALE GENOMIC DNA]</scope>
    <source>
        <strain evidence="2 3">Kerr 14</strain>
    </source>
</reference>
<gene>
    <name evidence="2" type="ORF">AGR4C_Cc120311</name>
</gene>
<dbReference type="Proteomes" id="UP000191897">
    <property type="component" value="Unassembled WGS sequence"/>
</dbReference>
<keyword evidence="1" id="KW-1133">Transmembrane helix</keyword>
<protein>
    <recommendedName>
        <fullName evidence="4">Transmembrane protein</fullName>
    </recommendedName>
</protein>
<dbReference type="GeneID" id="92922245"/>
<sequence>MFTNDRTSVERLRAQRTLFSLWMAVAAFLVIVTMAAGIATSANAAAQAIDTLHTSAIPQVAATTKAGPHILLIALSAAAFIGLGIGGLTLTRRSLKDEARRYK</sequence>
<evidence type="ECO:0000313" key="2">
    <source>
        <dbReference type="EMBL" id="CUX12182.1"/>
    </source>
</evidence>
<evidence type="ECO:0000256" key="1">
    <source>
        <dbReference type="SAM" id="Phobius"/>
    </source>
</evidence>
<keyword evidence="1" id="KW-0812">Transmembrane</keyword>
<dbReference type="AlphaFoldDB" id="A0A1S7NVE8"/>
<proteinExistence type="predicted"/>
<feature type="transmembrane region" description="Helical" evidence="1">
    <location>
        <begin position="21"/>
        <end position="49"/>
    </location>
</feature>
<name>A0A1S7NVE8_AGRTU</name>
<evidence type="ECO:0008006" key="4">
    <source>
        <dbReference type="Google" id="ProtNLM"/>
    </source>
</evidence>
<dbReference type="EMBL" id="FBWC01000004">
    <property type="protein sequence ID" value="CUX12182.1"/>
    <property type="molecule type" value="Genomic_DNA"/>
</dbReference>
<keyword evidence="1" id="KW-0472">Membrane</keyword>